<organism evidence="2 3">
    <name type="scientific">Parahalioglobus pacificus</name>
    <dbReference type="NCBI Taxonomy" id="930806"/>
    <lineage>
        <taxon>Bacteria</taxon>
        <taxon>Pseudomonadati</taxon>
        <taxon>Pseudomonadota</taxon>
        <taxon>Gammaproteobacteria</taxon>
        <taxon>Cellvibrionales</taxon>
        <taxon>Halieaceae</taxon>
        <taxon>Parahalioglobus</taxon>
    </lineage>
</organism>
<reference evidence="2" key="2">
    <citation type="submission" date="2020-09" db="EMBL/GenBank/DDBJ databases">
        <authorList>
            <person name="Sun Q."/>
            <person name="Kim S."/>
        </authorList>
    </citation>
    <scope>NUCLEOTIDE SEQUENCE</scope>
    <source>
        <strain evidence="2">KCTC 23430</strain>
    </source>
</reference>
<keyword evidence="3" id="KW-1185">Reference proteome</keyword>
<dbReference type="AlphaFoldDB" id="A0A918XLK6"/>
<gene>
    <name evidence="2" type="ORF">GCM10007053_27610</name>
</gene>
<dbReference type="Pfam" id="PF10741">
    <property type="entry name" value="T2SSM_b"/>
    <property type="match status" value="1"/>
</dbReference>
<evidence type="ECO:0000313" key="2">
    <source>
        <dbReference type="EMBL" id="GHD37926.1"/>
    </source>
</evidence>
<comment type="caution">
    <text evidence="2">The sequence shown here is derived from an EMBL/GenBank/DDBJ whole genome shotgun (WGS) entry which is preliminary data.</text>
</comment>
<accession>A0A918XLK6</accession>
<dbReference type="NCBIfam" id="NF040576">
    <property type="entry name" value="T2SS_GspM_XpsM"/>
    <property type="match status" value="1"/>
</dbReference>
<keyword evidence="1" id="KW-0472">Membrane</keyword>
<evidence type="ECO:0000313" key="3">
    <source>
        <dbReference type="Proteomes" id="UP000644693"/>
    </source>
</evidence>
<keyword evidence="1" id="KW-0812">Transmembrane</keyword>
<feature type="transmembrane region" description="Helical" evidence="1">
    <location>
        <begin position="12"/>
        <end position="33"/>
    </location>
</feature>
<evidence type="ECO:0008006" key="4">
    <source>
        <dbReference type="Google" id="ProtNLM"/>
    </source>
</evidence>
<dbReference type="InterPro" id="IPR034756">
    <property type="entry name" value="T2SSM_b"/>
</dbReference>
<dbReference type="RefSeq" id="WP_189478410.1">
    <property type="nucleotide sequence ID" value="NZ_BMYM01000003.1"/>
</dbReference>
<proteinExistence type="predicted"/>
<name>A0A918XLK6_9GAMM</name>
<reference evidence="2" key="1">
    <citation type="journal article" date="2014" name="Int. J. Syst. Evol. Microbiol.">
        <title>Complete genome sequence of Corynebacterium casei LMG S-19264T (=DSM 44701T), isolated from a smear-ripened cheese.</title>
        <authorList>
            <consortium name="US DOE Joint Genome Institute (JGI-PGF)"/>
            <person name="Walter F."/>
            <person name="Albersmeier A."/>
            <person name="Kalinowski J."/>
            <person name="Ruckert C."/>
        </authorList>
    </citation>
    <scope>NUCLEOTIDE SEQUENCE</scope>
    <source>
        <strain evidence="2">KCTC 23430</strain>
    </source>
</reference>
<protein>
    <recommendedName>
        <fullName evidence="4">General secretion pathway protein M</fullName>
    </recommendedName>
</protein>
<dbReference type="Proteomes" id="UP000644693">
    <property type="component" value="Unassembled WGS sequence"/>
</dbReference>
<keyword evidence="1" id="KW-1133">Transmembrane helix</keyword>
<dbReference type="EMBL" id="BMYM01000003">
    <property type="protein sequence ID" value="GHD37926.1"/>
    <property type="molecule type" value="Genomic_DNA"/>
</dbReference>
<sequence length="187" mass="20065">MNWIRTHRLSSVLIGVTLLLPILVYLSAVTSLLGSRSAIQSEIDSLQPRVARVQGVLASRTALETAIQSAGGNAGMVYGSAQDQASVSAALQAEVRRLLTDAGMTITNSQVLPPEQLESFDRMAISVMATGDVAALDAALTSLALYRPMLLIEGLDVYPKRLPRNQRNKGVQDVTARFQIMSLRSAS</sequence>
<evidence type="ECO:0000256" key="1">
    <source>
        <dbReference type="SAM" id="Phobius"/>
    </source>
</evidence>